<keyword evidence="6" id="KW-0067">ATP-binding</keyword>
<evidence type="ECO:0000259" key="9">
    <source>
        <dbReference type="Pfam" id="PF00696"/>
    </source>
</evidence>
<dbReference type="InterPro" id="IPR001341">
    <property type="entry name" value="Asp_kinase"/>
</dbReference>
<dbReference type="PANTHER" id="PTHR21499:SF59">
    <property type="entry name" value="ASPARTOKINASE"/>
    <property type="match status" value="1"/>
</dbReference>
<comment type="similarity">
    <text evidence="2 7">Belongs to the aspartokinase family.</text>
</comment>
<evidence type="ECO:0000256" key="7">
    <source>
        <dbReference type="RuleBase" id="RU003448"/>
    </source>
</evidence>
<dbReference type="NCBIfam" id="TIGR00657">
    <property type="entry name" value="asp_kinases"/>
    <property type="match status" value="1"/>
</dbReference>
<evidence type="ECO:0000313" key="10">
    <source>
        <dbReference type="EMBL" id="OGJ10563.1"/>
    </source>
</evidence>
<evidence type="ECO:0000256" key="4">
    <source>
        <dbReference type="ARBA" id="ARBA00022741"/>
    </source>
</evidence>
<dbReference type="InterPro" id="IPR036393">
    <property type="entry name" value="AceGlu_kinase-like_sf"/>
</dbReference>
<dbReference type="GO" id="GO:0004072">
    <property type="term" value="F:aspartate kinase activity"/>
    <property type="evidence" value="ECO:0007669"/>
    <property type="project" value="UniProtKB-EC"/>
</dbReference>
<keyword evidence="8" id="KW-0028">Amino-acid biosynthesis</keyword>
<dbReference type="GO" id="GO:0009089">
    <property type="term" value="P:lysine biosynthetic process via diaminopimelate"/>
    <property type="evidence" value="ECO:0007669"/>
    <property type="project" value="UniProtKB-UniPathway"/>
</dbReference>
<dbReference type="UniPathway" id="UPA00034">
    <property type="reaction ID" value="UER00015"/>
</dbReference>
<dbReference type="Pfam" id="PF00696">
    <property type="entry name" value="AA_kinase"/>
    <property type="match status" value="1"/>
</dbReference>
<dbReference type="InterPro" id="IPR018042">
    <property type="entry name" value="Aspartate_kinase_CS"/>
</dbReference>
<dbReference type="Proteomes" id="UP000178975">
    <property type="component" value="Unassembled WGS sequence"/>
</dbReference>
<dbReference type="InterPro" id="IPR001048">
    <property type="entry name" value="Asp/Glu/Uridylate_kinase"/>
</dbReference>
<dbReference type="GO" id="GO:0009090">
    <property type="term" value="P:homoserine biosynthetic process"/>
    <property type="evidence" value="ECO:0007669"/>
    <property type="project" value="TreeGrafter"/>
</dbReference>
<name>A0A1F6YW45_9BACT</name>
<dbReference type="CDD" id="cd04243">
    <property type="entry name" value="AAK_AK-HSDH-like"/>
    <property type="match status" value="1"/>
</dbReference>
<gene>
    <name evidence="10" type="ORF">A2456_02430</name>
</gene>
<dbReference type="EMBL" id="MFWE01000009">
    <property type="protein sequence ID" value="OGJ10563.1"/>
    <property type="molecule type" value="Genomic_DNA"/>
</dbReference>
<protein>
    <recommendedName>
        <fullName evidence="7">Aspartokinase</fullName>
        <ecNumber evidence="7">2.7.2.4</ecNumber>
    </recommendedName>
</protein>
<dbReference type="GO" id="GO:0009088">
    <property type="term" value="P:threonine biosynthetic process"/>
    <property type="evidence" value="ECO:0007669"/>
    <property type="project" value="UniProtKB-UniPathway"/>
</dbReference>
<evidence type="ECO:0000256" key="5">
    <source>
        <dbReference type="ARBA" id="ARBA00022777"/>
    </source>
</evidence>
<dbReference type="GO" id="GO:0005829">
    <property type="term" value="C:cytosol"/>
    <property type="evidence" value="ECO:0007669"/>
    <property type="project" value="TreeGrafter"/>
</dbReference>
<organism evidence="10 11">
    <name type="scientific">Candidatus Nomurabacteria bacterium RIFOXYC2_FULL_36_19</name>
    <dbReference type="NCBI Taxonomy" id="1801806"/>
    <lineage>
        <taxon>Bacteria</taxon>
        <taxon>Candidatus Nomuraibacteriota</taxon>
    </lineage>
</organism>
<evidence type="ECO:0000256" key="3">
    <source>
        <dbReference type="ARBA" id="ARBA00022679"/>
    </source>
</evidence>
<dbReference type="PANTHER" id="PTHR21499">
    <property type="entry name" value="ASPARTATE KINASE"/>
    <property type="match status" value="1"/>
</dbReference>
<evidence type="ECO:0000256" key="1">
    <source>
        <dbReference type="ARBA" id="ARBA00004766"/>
    </source>
</evidence>
<comment type="pathway">
    <text evidence="8">Amino-acid biosynthesis; L-methionine biosynthesis via de novo pathway; L-homoserine from L-aspartate: step 1/3.</text>
</comment>
<keyword evidence="3 7" id="KW-0808">Transferase</keyword>
<dbReference type="UniPathway" id="UPA00050">
    <property type="reaction ID" value="UER00461"/>
</dbReference>
<comment type="pathway">
    <text evidence="1 8">Amino-acid biosynthesis; L-lysine biosynthesis via DAP pathway; (S)-tetrahydrodipicolinate from L-aspartate: step 1/4.</text>
</comment>
<comment type="catalytic activity">
    <reaction evidence="7">
        <text>L-aspartate + ATP = 4-phospho-L-aspartate + ADP</text>
        <dbReference type="Rhea" id="RHEA:23776"/>
        <dbReference type="ChEBI" id="CHEBI:29991"/>
        <dbReference type="ChEBI" id="CHEBI:30616"/>
        <dbReference type="ChEBI" id="CHEBI:57535"/>
        <dbReference type="ChEBI" id="CHEBI:456216"/>
        <dbReference type="EC" id="2.7.2.4"/>
    </reaction>
</comment>
<evidence type="ECO:0000256" key="6">
    <source>
        <dbReference type="ARBA" id="ARBA00022840"/>
    </source>
</evidence>
<reference evidence="10 11" key="1">
    <citation type="journal article" date="2016" name="Nat. Commun.">
        <title>Thousands of microbial genomes shed light on interconnected biogeochemical processes in an aquifer system.</title>
        <authorList>
            <person name="Anantharaman K."/>
            <person name="Brown C.T."/>
            <person name="Hug L.A."/>
            <person name="Sharon I."/>
            <person name="Castelle C.J."/>
            <person name="Probst A.J."/>
            <person name="Thomas B.C."/>
            <person name="Singh A."/>
            <person name="Wilkins M.J."/>
            <person name="Karaoz U."/>
            <person name="Brodie E.L."/>
            <person name="Williams K.H."/>
            <person name="Hubbard S.S."/>
            <person name="Banfield J.F."/>
        </authorList>
    </citation>
    <scope>NUCLEOTIDE SEQUENCE [LARGE SCALE GENOMIC DNA]</scope>
</reference>
<feature type="domain" description="Aspartate/glutamate/uridylate kinase" evidence="9">
    <location>
        <begin position="2"/>
        <end position="297"/>
    </location>
</feature>
<dbReference type="Gene3D" id="3.40.1160.10">
    <property type="entry name" value="Acetylglutamate kinase-like"/>
    <property type="match status" value="1"/>
</dbReference>
<comment type="caution">
    <text evidence="10">The sequence shown here is derived from an EMBL/GenBank/DDBJ whole genome shotgun (WGS) entry which is preliminary data.</text>
</comment>
<keyword evidence="4" id="KW-0547">Nucleotide-binding</keyword>
<keyword evidence="5 7" id="KW-0418">Kinase</keyword>
<sequence>MKIMKFGGSSVANAENINKVIDIVLEQKINDIVIVVSALGGITDNLVMLANLASKPVCACGEKKKNEESKKLFESICERHDKVIGELIVSEKKMKVLKEISKKYGELEEIIKNISGKELSKQSLDAVMSFGELLSSFIISEVIRERGVPCEFVDSRDIIKTDNNFGNAEVDIKKSYQLISEYFSARGGSAFGGKNYLSVMGGFIASTKNGETTTLSRGGSDYTASLVGAAVDASVVEIWTDVDGLMTADPRKFKDAVLIPEISYEKAEEMALAGAKVIHPRTMKPAKLKNIIILIKNTFNPQALGTKIYNK</sequence>
<accession>A0A1F6YW45</accession>
<dbReference type="GO" id="GO:0005524">
    <property type="term" value="F:ATP binding"/>
    <property type="evidence" value="ECO:0007669"/>
    <property type="project" value="UniProtKB-KW"/>
</dbReference>
<dbReference type="EC" id="2.7.2.4" evidence="7"/>
<dbReference type="UniPathway" id="UPA00051">
    <property type="reaction ID" value="UER00462"/>
</dbReference>
<dbReference type="AlphaFoldDB" id="A0A1F6YW45"/>
<evidence type="ECO:0000256" key="2">
    <source>
        <dbReference type="ARBA" id="ARBA00010122"/>
    </source>
</evidence>
<comment type="pathway">
    <text evidence="8">Amino-acid biosynthesis; L-threonine biosynthesis; L-threonine from L-aspartate: step 1/5.</text>
</comment>
<evidence type="ECO:0000256" key="8">
    <source>
        <dbReference type="RuleBase" id="RU004249"/>
    </source>
</evidence>
<dbReference type="PROSITE" id="PS00324">
    <property type="entry name" value="ASPARTOKINASE"/>
    <property type="match status" value="1"/>
</dbReference>
<evidence type="ECO:0000313" key="11">
    <source>
        <dbReference type="Proteomes" id="UP000178975"/>
    </source>
</evidence>
<proteinExistence type="inferred from homology"/>
<dbReference type="SUPFAM" id="SSF53633">
    <property type="entry name" value="Carbamate kinase-like"/>
    <property type="match status" value="1"/>
</dbReference>